<dbReference type="Proteomes" id="UP000095280">
    <property type="component" value="Unplaced"/>
</dbReference>
<evidence type="ECO:0000256" key="1">
    <source>
        <dbReference type="ARBA" id="ARBA00007209"/>
    </source>
</evidence>
<dbReference type="WBParaSite" id="maker-uti_cns_0004589-snap-gene-0.3-mRNA-1">
    <property type="protein sequence ID" value="maker-uti_cns_0004589-snap-gene-0.3-mRNA-1"/>
    <property type="gene ID" value="maker-uti_cns_0004589-snap-gene-0.3"/>
</dbReference>
<proteinExistence type="inferred from homology"/>
<dbReference type="GO" id="GO:0005634">
    <property type="term" value="C:nucleus"/>
    <property type="evidence" value="ECO:0007669"/>
    <property type="project" value="TreeGrafter"/>
</dbReference>
<evidence type="ECO:0000313" key="6">
    <source>
        <dbReference type="Proteomes" id="UP000095280"/>
    </source>
</evidence>
<evidence type="ECO:0000256" key="2">
    <source>
        <dbReference type="ARBA" id="ARBA00022490"/>
    </source>
</evidence>
<dbReference type="GO" id="GO:0060271">
    <property type="term" value="P:cilium assembly"/>
    <property type="evidence" value="ECO:0007669"/>
    <property type="project" value="UniProtKB-UniRule"/>
</dbReference>
<keyword evidence="4" id="KW-0175">Coiled coil</keyword>
<reference evidence="7 8" key="1">
    <citation type="submission" date="2016-11" db="UniProtKB">
        <authorList>
            <consortium name="WormBaseParasite"/>
        </authorList>
    </citation>
    <scope>IDENTIFICATION</scope>
</reference>
<dbReference type="PANTHER" id="PTHR19960:SF11">
    <property type="entry name" value="TEKTIN"/>
    <property type="match status" value="1"/>
</dbReference>
<dbReference type="Pfam" id="PF03148">
    <property type="entry name" value="Tektin"/>
    <property type="match status" value="1"/>
</dbReference>
<keyword evidence="3" id="KW-0966">Cell projection</keyword>
<comment type="similarity">
    <text evidence="1 3">Belongs to the tektin family.</text>
</comment>
<dbReference type="InterPro" id="IPR048256">
    <property type="entry name" value="Tektin-like"/>
</dbReference>
<evidence type="ECO:0000256" key="4">
    <source>
        <dbReference type="SAM" id="Coils"/>
    </source>
</evidence>
<dbReference type="GO" id="GO:0060294">
    <property type="term" value="P:cilium movement involved in cell motility"/>
    <property type="evidence" value="ECO:0007669"/>
    <property type="project" value="UniProtKB-UniRule"/>
</dbReference>
<protein>
    <recommendedName>
        <fullName evidence="3">Tektin</fullName>
    </recommendedName>
</protein>
<evidence type="ECO:0000256" key="5">
    <source>
        <dbReference type="SAM" id="MobiDB-lite"/>
    </source>
</evidence>
<keyword evidence="6" id="KW-1185">Reference proteome</keyword>
<dbReference type="GO" id="GO:0005930">
    <property type="term" value="C:axoneme"/>
    <property type="evidence" value="ECO:0007669"/>
    <property type="project" value="UniProtKB-SubCell"/>
</dbReference>
<dbReference type="PRINTS" id="PR00511">
    <property type="entry name" value="TEKTIN"/>
</dbReference>
<dbReference type="GO" id="GO:0015630">
    <property type="term" value="C:microtubule cytoskeleton"/>
    <property type="evidence" value="ECO:0007669"/>
    <property type="project" value="UniProtKB-UniRule"/>
</dbReference>
<dbReference type="PANTHER" id="PTHR19960">
    <property type="entry name" value="TEKTIN"/>
    <property type="match status" value="1"/>
</dbReference>
<name>A0A1I8GUU6_9PLAT</name>
<keyword evidence="3" id="KW-0282">Flagellum</keyword>
<keyword evidence="3" id="KW-0969">Cilium</keyword>
<dbReference type="WBParaSite" id="maker-uti_cns_0003238-snap-gene-0.5-mRNA-1">
    <property type="protein sequence ID" value="maker-uti_cns_0003238-snap-gene-0.5-mRNA-1"/>
    <property type="gene ID" value="maker-uti_cns_0003238-snap-gene-0.5"/>
</dbReference>
<comment type="subcellular location">
    <subcellularLocation>
        <location evidence="3">Cytoplasm</location>
        <location evidence="3">Cytoskeleton</location>
        <location evidence="3">Cilium axoneme</location>
    </subcellularLocation>
</comment>
<organism evidence="6 7">
    <name type="scientific">Macrostomum lignano</name>
    <dbReference type="NCBI Taxonomy" id="282301"/>
    <lineage>
        <taxon>Eukaryota</taxon>
        <taxon>Metazoa</taxon>
        <taxon>Spiralia</taxon>
        <taxon>Lophotrochozoa</taxon>
        <taxon>Platyhelminthes</taxon>
        <taxon>Rhabditophora</taxon>
        <taxon>Macrostomorpha</taxon>
        <taxon>Macrostomida</taxon>
        <taxon>Macrostomidae</taxon>
        <taxon>Macrostomum</taxon>
    </lineage>
</organism>
<dbReference type="InterPro" id="IPR000435">
    <property type="entry name" value="Tektins"/>
</dbReference>
<feature type="coiled-coil region" evidence="4">
    <location>
        <begin position="405"/>
        <end position="432"/>
    </location>
</feature>
<feature type="region of interest" description="Disordered" evidence="5">
    <location>
        <begin position="1"/>
        <end position="22"/>
    </location>
</feature>
<evidence type="ECO:0000313" key="7">
    <source>
        <dbReference type="WBParaSite" id="maker-uti_cns_0003238-snap-gene-0.5-mRNA-1"/>
    </source>
</evidence>
<dbReference type="OrthoDB" id="9886517at2759"/>
<evidence type="ECO:0000313" key="8">
    <source>
        <dbReference type="WBParaSite" id="maker-uti_cns_0004589-snap-gene-0.3-mRNA-1"/>
    </source>
</evidence>
<dbReference type="AlphaFoldDB" id="A0A1I8GUU6"/>
<evidence type="ECO:0000256" key="3">
    <source>
        <dbReference type="RuleBase" id="RU367040"/>
    </source>
</evidence>
<sequence length="469" mass="53693">MSCSQMAPKTPRTPRMATPLTPSLSRALPPIAQETVGNRLSRSYTLPPGVSHAQNFYNPARNAVYARFSTDDWKKSNTANFGVSEKERAEAERLRAEAWRTVRATDQRTKARQSDASKRLNERLEDIQFWRRELQKESQLNHDESENLSEHLRVLENALQHTAKPLKISEECLMNREKRIGIDQVHDNVERQLIKEVEVIKRCQGDMQKLIDKAKVQLKLNRAALHEIDKDVKHKSHSREIDDRMYHLRDHSSGIAYHPGIETVDNSTSVPQSWARFSQENILRSQKCRAASEKLRGCIDSLLRTCANDMWSQFSTVNNALNSRVRESTDAKNKLQANLQKTMGEIFDVDRSIALLRKAIADKEAPMKVAQTRLEERTRRLDIEICNDPAMNTLQREVCEIRDSIRALKDKLRAAEAALSRLNKTKGLLENDIAVKENSIQIDAKYCLGMRKTFPMDPKVGPIFSMPMA</sequence>
<keyword evidence="2" id="KW-0963">Cytoplasm</keyword>
<dbReference type="STRING" id="282301.A0A1I8GUU6"/>
<accession>A0A1I8GUU6</accession>